<name>A0A1I2NI71_9FLAO</name>
<dbReference type="PROSITE" id="PS50943">
    <property type="entry name" value="HTH_CROC1"/>
    <property type="match status" value="1"/>
</dbReference>
<accession>A0A1I2NI71</accession>
<dbReference type="InterPro" id="IPR001387">
    <property type="entry name" value="Cro/C1-type_HTH"/>
</dbReference>
<dbReference type="SUPFAM" id="SSF47413">
    <property type="entry name" value="lambda repressor-like DNA-binding domains"/>
    <property type="match status" value="1"/>
</dbReference>
<reference evidence="4" key="1">
    <citation type="submission" date="2016-10" db="EMBL/GenBank/DDBJ databases">
        <authorList>
            <person name="Varghese N."/>
            <person name="Submissions S."/>
        </authorList>
    </citation>
    <scope>NUCLEOTIDE SEQUENCE [LARGE SCALE GENOMIC DNA]</scope>
    <source>
        <strain evidence="4">DSM 23515</strain>
    </source>
</reference>
<dbReference type="InterPro" id="IPR052345">
    <property type="entry name" value="Rad_response_metalloprotease"/>
</dbReference>
<dbReference type="SMART" id="SM00530">
    <property type="entry name" value="HTH_XRE"/>
    <property type="match status" value="1"/>
</dbReference>
<evidence type="ECO:0000259" key="2">
    <source>
        <dbReference type="PROSITE" id="PS50943"/>
    </source>
</evidence>
<dbReference type="PANTHER" id="PTHR43236">
    <property type="entry name" value="ANTITOXIN HIGA1"/>
    <property type="match status" value="1"/>
</dbReference>
<dbReference type="Pfam" id="PF01381">
    <property type="entry name" value="HTH_3"/>
    <property type="match status" value="1"/>
</dbReference>
<gene>
    <name evidence="3" type="ORF">SAMN04488033_12231</name>
</gene>
<dbReference type="InterPro" id="IPR010982">
    <property type="entry name" value="Lambda_DNA-bd_dom_sf"/>
</dbReference>
<protein>
    <submittedName>
        <fullName evidence="3">Zn-dependent peptidase ImmA, M78 family</fullName>
    </submittedName>
</protein>
<dbReference type="PANTHER" id="PTHR43236:SF1">
    <property type="entry name" value="BLL7220 PROTEIN"/>
    <property type="match status" value="1"/>
</dbReference>
<dbReference type="GO" id="GO:0003677">
    <property type="term" value="F:DNA binding"/>
    <property type="evidence" value="ECO:0007669"/>
    <property type="project" value="InterPro"/>
</dbReference>
<dbReference type="Gene3D" id="1.10.260.40">
    <property type="entry name" value="lambda repressor-like DNA-binding domains"/>
    <property type="match status" value="1"/>
</dbReference>
<keyword evidence="4" id="KW-1185">Reference proteome</keyword>
<evidence type="ECO:0000313" key="3">
    <source>
        <dbReference type="EMBL" id="SFG03675.1"/>
    </source>
</evidence>
<dbReference type="Pfam" id="PF06114">
    <property type="entry name" value="Peptidase_M78"/>
    <property type="match status" value="1"/>
</dbReference>
<organism evidence="3 4">
    <name type="scientific">Salegentibacter agarivorans</name>
    <dbReference type="NCBI Taxonomy" id="345907"/>
    <lineage>
        <taxon>Bacteria</taxon>
        <taxon>Pseudomonadati</taxon>
        <taxon>Bacteroidota</taxon>
        <taxon>Flavobacteriia</taxon>
        <taxon>Flavobacteriales</taxon>
        <taxon>Flavobacteriaceae</taxon>
        <taxon>Salegentibacter</taxon>
    </lineage>
</organism>
<dbReference type="EMBL" id="FOOH01000022">
    <property type="protein sequence ID" value="SFG03675.1"/>
    <property type="molecule type" value="Genomic_DNA"/>
</dbReference>
<dbReference type="AlphaFoldDB" id="A0A1I2NI71"/>
<dbReference type="Proteomes" id="UP000199116">
    <property type="component" value="Unassembled WGS sequence"/>
</dbReference>
<dbReference type="CDD" id="cd00093">
    <property type="entry name" value="HTH_XRE"/>
    <property type="match status" value="1"/>
</dbReference>
<proteinExistence type="inferred from homology"/>
<evidence type="ECO:0000313" key="4">
    <source>
        <dbReference type="Proteomes" id="UP000199116"/>
    </source>
</evidence>
<comment type="similarity">
    <text evidence="1">Belongs to the short-chain fatty acyl-CoA assimilation regulator (ScfR) family.</text>
</comment>
<dbReference type="InterPro" id="IPR010359">
    <property type="entry name" value="IrrE_HExxH"/>
</dbReference>
<sequence>MQAIFSKRLKSARILAGMSQDDLVKKIDKLVSKNAISKYEKGQMLPDSNVLIQLAKALNVKPDYFFRSYNVEIEKIEFRKKKKLGTKKLNAIQEQVKDMVERYLELEQFLEIKSEFKNPVSDKIINDGDDVENAVNTLLTEWKLGFNALPNVVEFLEEKEIKVVEIEAPPAFDGFSGWADKVYPVVVLNKNYSIERKRLTALHELGHLLLNFNTNLEHKDIEKLCFRFAGAMLIPKETFFKELGGKRTSISLNELINTKEEYGMSVQAIMRRAKDLEVITDYYYRGFCIKMVKNKEEEGLGKYVGIEKSNRFNQLLYRAASEDIISLSKAANLANLKLAAFRKEFIAL</sequence>
<evidence type="ECO:0000256" key="1">
    <source>
        <dbReference type="ARBA" id="ARBA00007227"/>
    </source>
</evidence>
<dbReference type="RefSeq" id="WP_093305714.1">
    <property type="nucleotide sequence ID" value="NZ_FOOH01000022.1"/>
</dbReference>
<dbReference type="Gene3D" id="1.10.10.2910">
    <property type="match status" value="1"/>
</dbReference>
<feature type="domain" description="HTH cro/C1-type" evidence="2">
    <location>
        <begin position="9"/>
        <end position="65"/>
    </location>
</feature>